<name>A0A951PL81_9CYAN</name>
<reference evidence="2" key="1">
    <citation type="submission" date="2021-05" db="EMBL/GenBank/DDBJ databases">
        <authorList>
            <person name="Pietrasiak N."/>
            <person name="Ward R."/>
            <person name="Stajich J.E."/>
            <person name="Kurbessoian T."/>
        </authorList>
    </citation>
    <scope>NUCLEOTIDE SEQUENCE</scope>
    <source>
        <strain evidence="2">CPER-KK1</strain>
    </source>
</reference>
<proteinExistence type="predicted"/>
<evidence type="ECO:0000313" key="2">
    <source>
        <dbReference type="EMBL" id="MBW4544967.1"/>
    </source>
</evidence>
<sequence length="154" mass="16615">MAEERWVFVIKAQDKPGALTAAAGVFSNRGVSLETILGSGITLAGTDGGRIVLSFRATEYKKDMLLRVLERLSAVQQVNCYDYSSPELRAIAVVRVSGTDTAWEASDVQTEIVSTGEDSQTILLTGITPAVERLIETLREHNALLDVAMSVMAV</sequence>
<feature type="domain" description="ACT" evidence="1">
    <location>
        <begin position="7"/>
        <end position="86"/>
    </location>
</feature>
<organism evidence="2 3">
    <name type="scientific">Symplocastrum torsivum CPER-KK1</name>
    <dbReference type="NCBI Taxonomy" id="450513"/>
    <lineage>
        <taxon>Bacteria</taxon>
        <taxon>Bacillati</taxon>
        <taxon>Cyanobacteriota</taxon>
        <taxon>Cyanophyceae</taxon>
        <taxon>Oscillatoriophycideae</taxon>
        <taxon>Oscillatoriales</taxon>
        <taxon>Microcoleaceae</taxon>
        <taxon>Symplocastrum</taxon>
    </lineage>
</organism>
<protein>
    <recommendedName>
        <fullName evidence="1">ACT domain-containing protein</fullName>
    </recommendedName>
</protein>
<dbReference type="EMBL" id="JAHHIF010000012">
    <property type="protein sequence ID" value="MBW4544967.1"/>
    <property type="molecule type" value="Genomic_DNA"/>
</dbReference>
<reference evidence="2" key="2">
    <citation type="journal article" date="2022" name="Microbiol. Resour. Announc.">
        <title>Metagenome Sequencing to Explore Phylogenomics of Terrestrial Cyanobacteria.</title>
        <authorList>
            <person name="Ward R.D."/>
            <person name="Stajich J.E."/>
            <person name="Johansen J.R."/>
            <person name="Huntemann M."/>
            <person name="Clum A."/>
            <person name="Foster B."/>
            <person name="Foster B."/>
            <person name="Roux S."/>
            <person name="Palaniappan K."/>
            <person name="Varghese N."/>
            <person name="Mukherjee S."/>
            <person name="Reddy T.B.K."/>
            <person name="Daum C."/>
            <person name="Copeland A."/>
            <person name="Chen I.A."/>
            <person name="Ivanova N.N."/>
            <person name="Kyrpides N.C."/>
            <person name="Shapiro N."/>
            <person name="Eloe-Fadrosh E.A."/>
            <person name="Pietrasiak N."/>
        </authorList>
    </citation>
    <scope>NUCLEOTIDE SEQUENCE</scope>
    <source>
        <strain evidence="2">CPER-KK1</strain>
    </source>
</reference>
<evidence type="ECO:0000313" key="3">
    <source>
        <dbReference type="Proteomes" id="UP000753908"/>
    </source>
</evidence>
<dbReference type="SUPFAM" id="SSF55021">
    <property type="entry name" value="ACT-like"/>
    <property type="match status" value="1"/>
</dbReference>
<evidence type="ECO:0000259" key="1">
    <source>
        <dbReference type="PROSITE" id="PS51671"/>
    </source>
</evidence>
<dbReference type="PROSITE" id="PS51671">
    <property type="entry name" value="ACT"/>
    <property type="match status" value="1"/>
</dbReference>
<dbReference type="AlphaFoldDB" id="A0A951PL81"/>
<comment type="caution">
    <text evidence="2">The sequence shown here is derived from an EMBL/GenBank/DDBJ whole genome shotgun (WGS) entry which is preliminary data.</text>
</comment>
<dbReference type="InterPro" id="IPR002912">
    <property type="entry name" value="ACT_dom"/>
</dbReference>
<accession>A0A951PL81</accession>
<dbReference type="Proteomes" id="UP000753908">
    <property type="component" value="Unassembled WGS sequence"/>
</dbReference>
<dbReference type="InterPro" id="IPR045865">
    <property type="entry name" value="ACT-like_dom_sf"/>
</dbReference>
<gene>
    <name evidence="2" type="ORF">KME25_11055</name>
</gene>